<sequence>MNSFSKYLYPENILLNLCVEDKTQALVHIAALLEKQHQIDRGLIWGSLCAREKLGSTALGKGVALPHAQISALHHPMMVYASLATPIDFDSPDGLLVTELFVLLFPKERMDEHLQLLADVAGFVCDLPSRKRLCAAKDIESVLENFASWSIAPVST</sequence>
<dbReference type="SUPFAM" id="SSF55804">
    <property type="entry name" value="Phoshotransferase/anion transport protein"/>
    <property type="match status" value="1"/>
</dbReference>
<dbReference type="PANTHER" id="PTHR47738:SF1">
    <property type="entry name" value="NITROGEN REGULATORY PROTEIN"/>
    <property type="match status" value="1"/>
</dbReference>
<keyword evidence="2" id="KW-0808">Transferase</keyword>
<reference evidence="2 3" key="1">
    <citation type="submission" date="2018-05" db="EMBL/GenBank/DDBJ databases">
        <title>Genomic Encyclopedia of Type Strains, Phase IV (KMG-IV): sequencing the most valuable type-strain genomes for metagenomic binning, comparative biology and taxonomic classification.</title>
        <authorList>
            <person name="Goeker M."/>
        </authorList>
    </citation>
    <scope>NUCLEOTIDE SEQUENCE [LARGE SCALE GENOMIC DNA]</scope>
    <source>
        <strain evidence="2 3">DSM 19792</strain>
    </source>
</reference>
<accession>A0A318JAP6</accession>
<gene>
    <name evidence="2" type="ORF">DFR42_10334</name>
</gene>
<dbReference type="GO" id="GO:0030295">
    <property type="term" value="F:protein kinase activator activity"/>
    <property type="evidence" value="ECO:0007669"/>
    <property type="project" value="TreeGrafter"/>
</dbReference>
<dbReference type="GO" id="GO:0016740">
    <property type="term" value="F:transferase activity"/>
    <property type="evidence" value="ECO:0007669"/>
    <property type="project" value="UniProtKB-KW"/>
</dbReference>
<proteinExistence type="predicted"/>
<organism evidence="2 3">
    <name type="scientific">Undibacterium pigrum</name>
    <dbReference type="NCBI Taxonomy" id="401470"/>
    <lineage>
        <taxon>Bacteria</taxon>
        <taxon>Pseudomonadati</taxon>
        <taxon>Pseudomonadota</taxon>
        <taxon>Betaproteobacteria</taxon>
        <taxon>Burkholderiales</taxon>
        <taxon>Oxalobacteraceae</taxon>
        <taxon>Undibacterium</taxon>
    </lineage>
</organism>
<dbReference type="Proteomes" id="UP000247792">
    <property type="component" value="Unassembled WGS sequence"/>
</dbReference>
<dbReference type="InterPro" id="IPR051541">
    <property type="entry name" value="PTS_SugarTrans_NitroReg"/>
</dbReference>
<dbReference type="Gene3D" id="3.40.930.10">
    <property type="entry name" value="Mannitol-specific EII, Chain A"/>
    <property type="match status" value="1"/>
</dbReference>
<evidence type="ECO:0000313" key="2">
    <source>
        <dbReference type="EMBL" id="PXX43766.1"/>
    </source>
</evidence>
<keyword evidence="3" id="KW-1185">Reference proteome</keyword>
<feature type="domain" description="PTS EIIA type-2" evidence="1">
    <location>
        <begin position="6"/>
        <end position="149"/>
    </location>
</feature>
<name>A0A318JAP6_9BURK</name>
<dbReference type="RefSeq" id="WP_170133486.1">
    <property type="nucleotide sequence ID" value="NZ_QJKB01000003.1"/>
</dbReference>
<dbReference type="PROSITE" id="PS00372">
    <property type="entry name" value="PTS_EIIA_TYPE_2_HIS"/>
    <property type="match status" value="1"/>
</dbReference>
<dbReference type="InterPro" id="IPR016152">
    <property type="entry name" value="PTrfase/Anion_transptr"/>
</dbReference>
<dbReference type="InterPro" id="IPR002178">
    <property type="entry name" value="PTS_EIIA_type-2_dom"/>
</dbReference>
<comment type="caution">
    <text evidence="2">The sequence shown here is derived from an EMBL/GenBank/DDBJ whole genome shotgun (WGS) entry which is preliminary data.</text>
</comment>
<evidence type="ECO:0000313" key="3">
    <source>
        <dbReference type="Proteomes" id="UP000247792"/>
    </source>
</evidence>
<evidence type="ECO:0000259" key="1">
    <source>
        <dbReference type="PROSITE" id="PS51094"/>
    </source>
</evidence>
<dbReference type="Pfam" id="PF00359">
    <property type="entry name" value="PTS_EIIA_2"/>
    <property type="match status" value="1"/>
</dbReference>
<protein>
    <submittedName>
        <fullName evidence="2">Phosphotransferase IIA-like nitrogen-regulatory protein PtsN</fullName>
    </submittedName>
</protein>
<dbReference type="PROSITE" id="PS51094">
    <property type="entry name" value="PTS_EIIA_TYPE_2"/>
    <property type="match status" value="1"/>
</dbReference>
<dbReference type="PANTHER" id="PTHR47738">
    <property type="entry name" value="PTS SYSTEM FRUCTOSE-LIKE EIIA COMPONENT-RELATED"/>
    <property type="match status" value="1"/>
</dbReference>
<dbReference type="CDD" id="cd00211">
    <property type="entry name" value="PTS_IIA_fru"/>
    <property type="match status" value="1"/>
</dbReference>
<dbReference type="AlphaFoldDB" id="A0A318JAP6"/>
<dbReference type="EMBL" id="QJKB01000003">
    <property type="protein sequence ID" value="PXX43766.1"/>
    <property type="molecule type" value="Genomic_DNA"/>
</dbReference>